<evidence type="ECO:0000256" key="1">
    <source>
        <dbReference type="SAM" id="Coils"/>
    </source>
</evidence>
<keyword evidence="1" id="KW-0175">Coiled coil</keyword>
<sequence length="523" mass="61278">MELKALYNNSTMVKILTLKLLIALGNKQSLHKKIDEVYAENKLEYYEALDMLNICKSKLIYTYPSAQTERILKLAQIYSWCLEKNNFRLIEMFIELGFKRVLNYCNRTKEVFLPLSFPTIFKSDIKELDSYTVQELTDMYSVIMWLCFATGKTCQLDVLEDNIRMDIDDAYYMDLGDNFLESIADKYQESIKGLSPLFCLNNKHFKSNLDLIFCDIDLKEGNQLPGLSAEILNDFNKVRPFLVRQGLSKYIDVFAKLFNSLGVSDRALVSQSSITEEELNQIFAMYYLCKEENALSEAERDIYLIAALYIFALIKEYQNTRQVYLANVREENYLDTIKIKKQIDEQKRLLINEKIKYTSEIEQLKAKVELLQNESSRWERKATRLKQELENVESNKKELIVLREFIFNQQQNVSILLEDEPDLFQKSLELLAQKKCSVIGGHPNWIKKLKDILPHFTYLNSDSIHRDFKFLDNQELVFINIDYISHALYYKVMSEFEKNKAKVCLIRGTSFQSSITEMGKLIS</sequence>
<evidence type="ECO:0000313" key="2">
    <source>
        <dbReference type="EMBL" id="SDH62739.1"/>
    </source>
</evidence>
<gene>
    <name evidence="2" type="ORF">SAMN05443529_1163</name>
</gene>
<reference evidence="3" key="1">
    <citation type="submission" date="2016-10" db="EMBL/GenBank/DDBJ databases">
        <authorList>
            <person name="Varghese N."/>
            <person name="Submissions S."/>
        </authorList>
    </citation>
    <scope>NUCLEOTIDE SEQUENCE [LARGE SCALE GENOMIC DNA]</scope>
    <source>
        <strain evidence="3">DSM 8344</strain>
    </source>
</reference>
<dbReference type="EMBL" id="FNCP01000016">
    <property type="protein sequence ID" value="SDH62739.1"/>
    <property type="molecule type" value="Genomic_DNA"/>
</dbReference>
<dbReference type="RefSeq" id="WP_092334143.1">
    <property type="nucleotide sequence ID" value="NZ_FNCP01000016.1"/>
</dbReference>
<name>A0A1G8DZ75_9FIRM</name>
<organism evidence="2 3">
    <name type="scientific">Desulfosporosinus hippei DSM 8344</name>
    <dbReference type="NCBI Taxonomy" id="1121419"/>
    <lineage>
        <taxon>Bacteria</taxon>
        <taxon>Bacillati</taxon>
        <taxon>Bacillota</taxon>
        <taxon>Clostridia</taxon>
        <taxon>Eubacteriales</taxon>
        <taxon>Desulfitobacteriaceae</taxon>
        <taxon>Desulfosporosinus</taxon>
    </lineage>
</organism>
<keyword evidence="3" id="KW-1185">Reference proteome</keyword>
<dbReference type="AlphaFoldDB" id="A0A1G8DZ75"/>
<feature type="coiled-coil region" evidence="1">
    <location>
        <begin position="347"/>
        <end position="402"/>
    </location>
</feature>
<proteinExistence type="predicted"/>
<dbReference type="Proteomes" id="UP000198656">
    <property type="component" value="Unassembled WGS sequence"/>
</dbReference>
<evidence type="ECO:0008006" key="4">
    <source>
        <dbReference type="Google" id="ProtNLM"/>
    </source>
</evidence>
<evidence type="ECO:0000313" key="3">
    <source>
        <dbReference type="Proteomes" id="UP000198656"/>
    </source>
</evidence>
<accession>A0A1G8DZ75</accession>
<protein>
    <recommendedName>
        <fullName evidence="4">DUF2325 domain-containing protein</fullName>
    </recommendedName>
</protein>
<dbReference type="OrthoDB" id="1625520at2"/>